<dbReference type="Proteomes" id="UP000007597">
    <property type="component" value="Segment"/>
</dbReference>
<dbReference type="GeneID" id="14005296"/>
<sequence>MKVRAQNLQGLTPGFTVTLDHDSDFAFKGGAELRITGSQNSLPLPYGTTQQFNDAVINKSPNRGYVNGQVRFNTGNNRLEVYNNGIWAG</sequence>
<dbReference type="KEGG" id="vg:14005296"/>
<dbReference type="RefSeq" id="YP_007001523.1">
    <property type="nucleotide sequence ID" value="NC_019443.1"/>
</dbReference>
<proteinExistence type="predicted"/>
<keyword evidence="2" id="KW-1185">Reference proteome</keyword>
<dbReference type="OrthoDB" id="29359at10239"/>
<evidence type="ECO:0000313" key="1">
    <source>
        <dbReference type="EMBL" id="AFD02872.1"/>
    </source>
</evidence>
<dbReference type="EMBL" id="JN371769">
    <property type="protein sequence ID" value="AFD02872.1"/>
    <property type="molecule type" value="Genomic_DNA"/>
</dbReference>
<reference evidence="1 2" key="1">
    <citation type="submission" date="2011-07" db="EMBL/GenBank/DDBJ databases">
        <title>Viral Tagging: a high-throughput approach to explore virus-host interactions.</title>
        <authorList>
            <person name="Deng L."/>
            <person name="Sullivan M.B."/>
            <person name="Poulos B."/>
            <person name="Ignacio Espinoza J.C."/>
        </authorList>
    </citation>
    <scope>NUCLEOTIDE SEQUENCE [LARGE SCALE GENOMIC DNA]</scope>
</reference>
<name>H8ZN11_9CAUD</name>
<organism evidence="1 2">
    <name type="scientific">Synechococcus phage metaG-MbCM1</name>
    <dbReference type="NCBI Taxonomy" id="1079999"/>
    <lineage>
        <taxon>Viruses</taxon>
        <taxon>Duplodnaviria</taxon>
        <taxon>Heunggongvirae</taxon>
        <taxon>Uroviricota</taxon>
        <taxon>Caudoviricetes</taxon>
        <taxon>Pantevenvirales</taxon>
        <taxon>Kyanoviridae</taxon>
        <taxon>Galenevirus</taxon>
        <taxon>Galenevirus mbcm1</taxon>
    </lineage>
</organism>
<protein>
    <submittedName>
        <fullName evidence="1">Uncharacterized protein</fullName>
    </submittedName>
</protein>
<accession>H8ZN11</accession>
<evidence type="ECO:0000313" key="2">
    <source>
        <dbReference type="Proteomes" id="UP000007597"/>
    </source>
</evidence>